<dbReference type="InterPro" id="IPR021858">
    <property type="entry name" value="Fun_TF"/>
</dbReference>
<evidence type="ECO:0000256" key="1">
    <source>
        <dbReference type="ARBA" id="ARBA00004123"/>
    </source>
</evidence>
<protein>
    <submittedName>
        <fullName evidence="3">Uncharacterized protein</fullName>
    </submittedName>
</protein>
<evidence type="ECO:0000313" key="4">
    <source>
        <dbReference type="Proteomes" id="UP000006701"/>
    </source>
</evidence>
<dbReference type="Pfam" id="PF11951">
    <property type="entry name" value="Fungal_trans_2"/>
    <property type="match status" value="2"/>
</dbReference>
<dbReference type="eggNOG" id="ENOG502SHX6">
    <property type="taxonomic scope" value="Eukaryota"/>
</dbReference>
<keyword evidence="4" id="KW-1185">Reference proteome</keyword>
<comment type="subcellular location">
    <subcellularLocation>
        <location evidence="1">Nucleus</location>
    </subcellularLocation>
</comment>
<dbReference type="OMA" id="LMMAEVY"/>
<dbReference type="GeneID" id="4705947"/>
<dbReference type="AlphaFoldDB" id="A1CCX6"/>
<dbReference type="EMBL" id="DS027050">
    <property type="protein sequence ID" value="EAW12383.1"/>
    <property type="molecule type" value="Genomic_DNA"/>
</dbReference>
<reference evidence="3 4" key="1">
    <citation type="journal article" date="2008" name="PLoS Genet.">
        <title>Genomic islands in the pathogenic filamentous fungus Aspergillus fumigatus.</title>
        <authorList>
            <person name="Fedorova N.D."/>
            <person name="Khaldi N."/>
            <person name="Joardar V.S."/>
            <person name="Maiti R."/>
            <person name="Amedeo P."/>
            <person name="Anderson M.J."/>
            <person name="Crabtree J."/>
            <person name="Silva J.C."/>
            <person name="Badger J.H."/>
            <person name="Albarraq A."/>
            <person name="Angiuoli S."/>
            <person name="Bussey H."/>
            <person name="Bowyer P."/>
            <person name="Cotty P.J."/>
            <person name="Dyer P.S."/>
            <person name="Egan A."/>
            <person name="Galens K."/>
            <person name="Fraser-Liggett C.M."/>
            <person name="Haas B.J."/>
            <person name="Inman J.M."/>
            <person name="Kent R."/>
            <person name="Lemieux S."/>
            <person name="Malavazi I."/>
            <person name="Orvis J."/>
            <person name="Roemer T."/>
            <person name="Ronning C.M."/>
            <person name="Sundaram J.P."/>
            <person name="Sutton G."/>
            <person name="Turner G."/>
            <person name="Venter J.C."/>
            <person name="White O.R."/>
            <person name="Whitty B.R."/>
            <person name="Youngman P."/>
            <person name="Wolfe K.H."/>
            <person name="Goldman G.H."/>
            <person name="Wortman J.R."/>
            <person name="Jiang B."/>
            <person name="Denning D.W."/>
            <person name="Nierman W.C."/>
        </authorList>
    </citation>
    <scope>NUCLEOTIDE SEQUENCE [LARGE SCALE GENOMIC DNA]</scope>
    <source>
        <strain evidence="4">ATCC 1007 / CBS 513.65 / DSM 816 / NCTC 3887 / NRRL 1</strain>
    </source>
</reference>
<keyword evidence="2" id="KW-0539">Nucleus</keyword>
<dbReference type="PANTHER" id="PTHR37534:SF46">
    <property type="entry name" value="ZN(II)2CYS6 TRANSCRIPTION FACTOR (EUROFUNG)"/>
    <property type="match status" value="1"/>
</dbReference>
<dbReference type="HOGENOM" id="CLU_009030_4_0_1"/>
<sequence length="526" mass="59378">MSLLNQSRRRRREFTVSCPSISCGFVSLSGSQANAVSRDVGDAGPAKSNATRKNHARLARGSVFHAINLRLDWCGYGREISTHIDPTGDEICIVVGLQEIERTWDNIPIFSSDWIDLLIAECDDTEKPSSRRGRLAVEYNPFSVFPVISTAKQRRRPSWPYTFNRGWESGGLMPAGPRDCYLFHHYVTHVAIHMMPFDHPLNPWKLYYPSVALQLSNPEEKAMYHALLAHAAFSLAHLSSPGRITMDALAVWHYNASIKHLNQVLQSVEPNHRSSTTLAAIMTLMMAEVYSGQSCRWHYHLQGAWALLLTYRRKLFWNESNFACFSTQSLLIIRIIGATCSSASHRSTPAVAEPAEAQVVSAILSTKHCGFTIGAQQTLLEYACHQSAQDLHDLARYQLDGFTYATYIYLYRTLLDVPPRQVSHYVSLTFQSLAAFRGTSDGNYSLWPTFIAAVEASTSDDLESARAWLDQATSFGFGNRILVRRIVEEVWRRRERLHQETGQDLGLIRVDRRLVADELNIDVLLV</sequence>
<dbReference type="Proteomes" id="UP000006701">
    <property type="component" value="Unassembled WGS sequence"/>
</dbReference>
<dbReference type="KEGG" id="act:ACLA_063510"/>
<dbReference type="RefSeq" id="XP_001273809.1">
    <property type="nucleotide sequence ID" value="XM_001273808.1"/>
</dbReference>
<evidence type="ECO:0000313" key="3">
    <source>
        <dbReference type="EMBL" id="EAW12383.1"/>
    </source>
</evidence>
<evidence type="ECO:0000256" key="2">
    <source>
        <dbReference type="ARBA" id="ARBA00023242"/>
    </source>
</evidence>
<dbReference type="OrthoDB" id="3477330at2759"/>
<dbReference type="VEuPathDB" id="FungiDB:ACLA_063510"/>
<dbReference type="GO" id="GO:0005634">
    <property type="term" value="C:nucleus"/>
    <property type="evidence" value="ECO:0007669"/>
    <property type="project" value="UniProtKB-SubCell"/>
</dbReference>
<accession>A1CCX6</accession>
<organism evidence="3 4">
    <name type="scientific">Aspergillus clavatus (strain ATCC 1007 / CBS 513.65 / DSM 816 / NCTC 3887 / NRRL 1 / QM 1276 / 107)</name>
    <dbReference type="NCBI Taxonomy" id="344612"/>
    <lineage>
        <taxon>Eukaryota</taxon>
        <taxon>Fungi</taxon>
        <taxon>Dikarya</taxon>
        <taxon>Ascomycota</taxon>
        <taxon>Pezizomycotina</taxon>
        <taxon>Eurotiomycetes</taxon>
        <taxon>Eurotiomycetidae</taxon>
        <taxon>Eurotiales</taxon>
        <taxon>Aspergillaceae</taxon>
        <taxon>Aspergillus</taxon>
        <taxon>Aspergillus subgen. Fumigati</taxon>
    </lineage>
</organism>
<dbReference type="PANTHER" id="PTHR37534">
    <property type="entry name" value="TRANSCRIPTIONAL ACTIVATOR PROTEIN UGA3"/>
    <property type="match status" value="1"/>
</dbReference>
<proteinExistence type="predicted"/>
<name>A1CCX6_ASPCL</name>
<gene>
    <name evidence="3" type="ORF">ACLA_063510</name>
</gene>